<evidence type="ECO:0000259" key="7">
    <source>
        <dbReference type="Pfam" id="PF26282"/>
    </source>
</evidence>
<evidence type="ECO:0000259" key="6">
    <source>
        <dbReference type="Pfam" id="PF26254"/>
    </source>
</evidence>
<dbReference type="Pfam" id="PF26280">
    <property type="entry name" value="Ig_TRAPPC9-Trs120_2nd"/>
    <property type="match status" value="1"/>
</dbReference>
<feature type="domain" description="Trs120/TRAPPC9 N-terminal" evidence="4">
    <location>
        <begin position="5"/>
        <end position="349"/>
    </location>
</feature>
<feature type="region of interest" description="Disordered" evidence="3">
    <location>
        <begin position="214"/>
        <end position="285"/>
    </location>
</feature>
<evidence type="ECO:0000256" key="3">
    <source>
        <dbReference type="SAM" id="MobiDB-lite"/>
    </source>
</evidence>
<dbReference type="HOGENOM" id="CLU_002231_2_1_1"/>
<comment type="subcellular location">
    <subcellularLocation>
        <location evidence="1">Golgi apparatus</location>
    </subcellularLocation>
</comment>
<organism evidence="8 9">
    <name type="scientific">Pycnoporus cinnabarinus</name>
    <name type="common">Cinnabar-red polypore</name>
    <name type="synonym">Trametes cinnabarina</name>
    <dbReference type="NCBI Taxonomy" id="5643"/>
    <lineage>
        <taxon>Eukaryota</taxon>
        <taxon>Fungi</taxon>
        <taxon>Dikarya</taxon>
        <taxon>Basidiomycota</taxon>
        <taxon>Agaricomycotina</taxon>
        <taxon>Agaricomycetes</taxon>
        <taxon>Polyporales</taxon>
        <taxon>Polyporaceae</taxon>
        <taxon>Trametes</taxon>
    </lineage>
</organism>
<dbReference type="OMA" id="EGFWYRE"/>
<dbReference type="OrthoDB" id="27962at2759"/>
<evidence type="ECO:0000259" key="5">
    <source>
        <dbReference type="Pfam" id="PF26251"/>
    </source>
</evidence>
<dbReference type="Pfam" id="PF26254">
    <property type="entry name" value="Ig_TRAPPC9-Trs120_1st"/>
    <property type="match status" value="1"/>
</dbReference>
<dbReference type="InterPro" id="IPR058567">
    <property type="entry name" value="Ig_TRAPPC9_Trs120_3rd"/>
</dbReference>
<name>A0A060SG50_PYCCI</name>
<dbReference type="EMBL" id="CCBP010000099">
    <property type="protein sequence ID" value="CDO71224.1"/>
    <property type="molecule type" value="Genomic_DNA"/>
</dbReference>
<dbReference type="InterPro" id="IPR058563">
    <property type="entry name" value="Trs120_TRAPPC9_N"/>
</dbReference>
<dbReference type="STRING" id="5643.A0A060SG50"/>
<dbReference type="Pfam" id="PF08626">
    <property type="entry name" value="TRAPPC9-Trs120"/>
    <property type="match status" value="1"/>
</dbReference>
<dbReference type="GO" id="GO:0005802">
    <property type="term" value="C:trans-Golgi network"/>
    <property type="evidence" value="ECO:0007669"/>
    <property type="project" value="TreeGrafter"/>
</dbReference>
<dbReference type="PANTHER" id="PTHR21512:SF5">
    <property type="entry name" value="TRAFFICKING PROTEIN PARTICLE COMPLEX SUBUNIT 9"/>
    <property type="match status" value="1"/>
</dbReference>
<sequence length="1330" mass="145599">MEPFTYASLAQIRILLLPVGNIRKSTFERWAKDIRSVDSVGLGDITSDVKDERSRFMPNHQLASGYLHLAYPSHPPPDSHTSLSLFRTSDFPLIVIGIASCGENDSLATILTQFQTSVHEVSPHESMFPLASNCFVFEESDTTTNINLGNSFPGLVVIPSVMGHKKAYISTLIADLCSKVLVQLANVMQTLESPLGNEYLNATLFPVLPPASELPRSLDDEPRRDSLPLLPSHNSQPELSTPALRAKSPLGLKRNSTMSPGLLPNRHSSLPMSPALPPKKRPTTIGAASSHGRLFKVLADFFLLAGRLEEASIWYTEAMVLFKGPQDAPWHASALEGLATIPVVEGWASTQGVNGTAGDKEPWADIGDKLTQAIALYQKASPTSEPEASLSLLAYLYCSSVLRHSTLLYSIWSSKGWGPLAFTAMIQPGPSPFLPATLPNNASPTSASSARNTYAALERLTSITGITRAQIAASLSQAHGPWLLHLDARERVRTLEYMAAMYGSLGHVRKEAYVLREVLGCIMDLIVFGRDERGTDSARVLSASMTARNSSLGGSAAQGTVGIRENEKTEGNESILRLVKHVCRVHGVDLEAVKMVDESVPKRDSQGSQAYEEAELDEDLLQSAQEPFGWPELQIGIIREAIAVAEALPDYPAVAQFSLSSLKQLHPVMSPGDQHHLYNTASRALLTAKRRGDRRVMDYWSGKPIVSIEILPLPLVRVPVEKPLSILSQAAAGTASVLGVKDLFLYNPRKLMSGQVALFLSISVTSAMLTSPISLQLSTSGVPFQSKSFPVVVPANSYHPVTITGKASEPGTLVIRGCIVQAPGGAAREFVLPLSTDEEEDRRSRRRSTIECEVGRFKHAGLDSRPWEKLSKRLSTQAGTTAAKTTISFLECKVVPEQPLLRIRRTSLTHGAVMLYNGEMSTIRITLENVSSLPVDLIRLTFDDSTIAPAQQALAEGELSVFDTYETEYDIVHRPVFTWDSKRESHEILPGHKRVITVNCFGKVGCTSGAIHLSYPVLVTVYHMLECQGMDILSYTGATTVISVDDDFDEHSPDAKARKKLLHVGDIADWCMFSIEVRNTYGLPFEVTFERNQEGVQHASATSLVPPGSTSRIVIPIKKISLSEKHVSRPIPMLSDRQYVVTTSKLTPAEERAQRELFWYREELFKVVHGRWRENGGTRAGDLSLRQQRMTLPMLEALRVETARVRMTLVRYDDEGNAHAVPGDAAGSKFLPTTSEFVYLRTSVTNLSTSELILTLNLTLEPSDHVVYQGELLDIPIGRLAQGESQEVETPVVFVACGCFDFAAEVRAVDRPRSSSLVGHGKMRIAVSGT</sequence>
<reference evidence="8" key="1">
    <citation type="submission" date="2014-01" db="EMBL/GenBank/DDBJ databases">
        <title>The genome of the white-rot fungus Pycnoporus cinnabarinus: a basidiomycete model with a versatile arsenal for lignocellulosic biomass breakdown.</title>
        <authorList>
            <person name="Levasseur A."/>
            <person name="Lomascolo A."/>
            <person name="Ruiz-Duenas F.J."/>
            <person name="Uzan E."/>
            <person name="Piumi F."/>
            <person name="Kues U."/>
            <person name="Ram A.F.J."/>
            <person name="Murat C."/>
            <person name="Haon M."/>
            <person name="Benoit I."/>
            <person name="Arfi Y."/>
            <person name="Chevret D."/>
            <person name="Drula E."/>
            <person name="Kwon M.J."/>
            <person name="Gouret P."/>
            <person name="Lesage-Meessen L."/>
            <person name="Lombard V."/>
            <person name="Mariette J."/>
            <person name="Noirot C."/>
            <person name="Park J."/>
            <person name="Patyshakuliyeva A."/>
            <person name="Wieneger R.A.B."/>
            <person name="Wosten H.A.B."/>
            <person name="Martin F."/>
            <person name="Coutinho P.M."/>
            <person name="de Vries R."/>
            <person name="Martinez A.T."/>
            <person name="Klopp C."/>
            <person name="Pontarotti P."/>
            <person name="Henrissat B."/>
            <person name="Record E."/>
        </authorList>
    </citation>
    <scope>NUCLEOTIDE SEQUENCE [LARGE SCALE GENOMIC DNA]</scope>
    <source>
        <strain evidence="8">BRFM137</strain>
    </source>
</reference>
<evidence type="ECO:0000313" key="9">
    <source>
        <dbReference type="Proteomes" id="UP000029665"/>
    </source>
</evidence>
<dbReference type="PANTHER" id="PTHR21512">
    <property type="entry name" value="TRAFFICKING PROTEIN PARTICLE COMPLEX SUBUNIT 9"/>
    <property type="match status" value="1"/>
</dbReference>
<protein>
    <submittedName>
        <fullName evidence="8">Uncharacterized protein</fullName>
    </submittedName>
</protein>
<dbReference type="InterPro" id="IPR058565">
    <property type="entry name" value="Ig_TRAPPC9_Trs120_1st"/>
</dbReference>
<dbReference type="Pfam" id="PF26282">
    <property type="entry name" value="Ig_TRAPPC9-Trs120_3rd"/>
    <property type="match status" value="1"/>
</dbReference>
<evidence type="ECO:0000256" key="1">
    <source>
        <dbReference type="ARBA" id="ARBA00004555"/>
    </source>
</evidence>
<comment type="caution">
    <text evidence="8">The sequence shown here is derived from an EMBL/GenBank/DDBJ whole genome shotgun (WGS) entry which is preliminary data.</text>
</comment>
<keyword evidence="2" id="KW-0333">Golgi apparatus</keyword>
<feature type="domain" description="Trs120/TRAPPC9 third Ig-like" evidence="7">
    <location>
        <begin position="1026"/>
        <end position="1198"/>
    </location>
</feature>
<dbReference type="InterPro" id="IPR058564">
    <property type="entry name" value="TPR_TRAPPC9_Trs120"/>
</dbReference>
<accession>A0A060SG50</accession>
<feature type="domain" description="Trs120/TRAPPC9 TPR region" evidence="5">
    <location>
        <begin position="369"/>
        <end position="691"/>
    </location>
</feature>
<feature type="domain" description="Trs120/TRAPPC9 first Ig-like" evidence="6">
    <location>
        <begin position="774"/>
        <end position="897"/>
    </location>
</feature>
<keyword evidence="9" id="KW-1185">Reference proteome</keyword>
<dbReference type="Pfam" id="PF26251">
    <property type="entry name" value="TPR_TRAPPC9-Trs120"/>
    <property type="match status" value="1"/>
</dbReference>
<evidence type="ECO:0000313" key="8">
    <source>
        <dbReference type="EMBL" id="CDO71224.1"/>
    </source>
</evidence>
<dbReference type="InterPro" id="IPR013935">
    <property type="entry name" value="Trs120_TRAPPC9"/>
</dbReference>
<evidence type="ECO:0000256" key="2">
    <source>
        <dbReference type="ARBA" id="ARBA00023034"/>
    </source>
</evidence>
<evidence type="ECO:0000259" key="4">
    <source>
        <dbReference type="Pfam" id="PF08626"/>
    </source>
</evidence>
<proteinExistence type="predicted"/>
<feature type="compositionally biased region" description="Basic and acidic residues" evidence="3">
    <location>
        <begin position="216"/>
        <end position="226"/>
    </location>
</feature>
<gene>
    <name evidence="8" type="ORF">BN946_scf184863.g20</name>
</gene>
<dbReference type="Proteomes" id="UP000029665">
    <property type="component" value="Unassembled WGS sequence"/>
</dbReference>